<dbReference type="SUPFAM" id="SSF49299">
    <property type="entry name" value="PKD domain"/>
    <property type="match status" value="1"/>
</dbReference>
<feature type="signal peptide" evidence="1">
    <location>
        <begin position="1"/>
        <end position="23"/>
    </location>
</feature>
<evidence type="ECO:0000313" key="2">
    <source>
        <dbReference type="EMBL" id="OGG53392.1"/>
    </source>
</evidence>
<dbReference type="STRING" id="1798480.A2851_00235"/>
<proteinExistence type="predicted"/>
<organism evidence="2 3">
    <name type="scientific">Candidatus Kaiserbacteria bacterium RIFCSPHIGHO2_01_FULL_53_29</name>
    <dbReference type="NCBI Taxonomy" id="1798480"/>
    <lineage>
        <taxon>Bacteria</taxon>
        <taxon>Candidatus Kaiseribacteriota</taxon>
    </lineage>
</organism>
<accession>A0A1F6CWZ6</accession>
<gene>
    <name evidence="2" type="ORF">A2851_00235</name>
</gene>
<evidence type="ECO:0000256" key="1">
    <source>
        <dbReference type="SAM" id="SignalP"/>
    </source>
</evidence>
<sequence length="658" mass="69625">MLKKVTFASVGLILLASPLAISAQTISLPSVPSNASIEQLQQIVLQLIQVLQQLLANRHQQSSFSASPTSGPAPLYVVFTVSNYAPQVGDFVDFGDGSQVAAGNLSMWQTFHTYGQVGTYRAQYHKCTLHISEKGCDGSQVIGTVTITVTGEGSGITVTAPNGGEQWEIGQLNTITWAPYSYTPYTATNVNPANEVNVFLERLDGSTVGQIMDTGKASLHTYFNIGGYNNWAESGQYYVRVSNRVTGATDRSDASFTLLPRGVDIKVNGSDGPVTLADNQLITVTYRTVGNTSCTLQGLRTTPNSEPHAIPIGAASTNGSETGYAYAPTAGGTAIYATCNRSDGTTRGDSVQIYGGTGTSASIKITNPNGGEQLDRDKQSEIRYSLKGLSSISIALYKNDQWKTWIVKDLSVGYNAESGIYMWTPSSVLQGLGEADNAGSIFKIYITGQKADGTGYVDDKSDAPFSFIGSAPTLPPFTFSAGFSQTQGANQWYYAYEDSSGSLNIFRDGSGSWNGLNPDGTPFIRSGVMHPGPQENAVLQWKAPVSGLLTIKGTVSDGDNSCGDGVSATIRQESTKLWNAQIAEGGSASHSVSSAVDHGTVISFVVSPLGNHGCDTTNWDPTITYVQQPVVQDGRVSNLANALSALEGALKSLLGLLD</sequence>
<dbReference type="InterPro" id="IPR013783">
    <property type="entry name" value="Ig-like_fold"/>
</dbReference>
<evidence type="ECO:0000313" key="3">
    <source>
        <dbReference type="Proteomes" id="UP000176863"/>
    </source>
</evidence>
<name>A0A1F6CWZ6_9BACT</name>
<dbReference type="Gene3D" id="2.60.40.10">
    <property type="entry name" value="Immunoglobulins"/>
    <property type="match status" value="1"/>
</dbReference>
<dbReference type="EMBL" id="MFKT01000013">
    <property type="protein sequence ID" value="OGG53392.1"/>
    <property type="molecule type" value="Genomic_DNA"/>
</dbReference>
<comment type="caution">
    <text evidence="2">The sequence shown here is derived from an EMBL/GenBank/DDBJ whole genome shotgun (WGS) entry which is preliminary data.</text>
</comment>
<dbReference type="Proteomes" id="UP000176863">
    <property type="component" value="Unassembled WGS sequence"/>
</dbReference>
<evidence type="ECO:0008006" key="4">
    <source>
        <dbReference type="Google" id="ProtNLM"/>
    </source>
</evidence>
<keyword evidence="1" id="KW-0732">Signal</keyword>
<dbReference type="AlphaFoldDB" id="A0A1F6CWZ6"/>
<feature type="chain" id="PRO_5009523595" description="PKD domain-containing protein" evidence="1">
    <location>
        <begin position="24"/>
        <end position="658"/>
    </location>
</feature>
<protein>
    <recommendedName>
        <fullName evidence="4">PKD domain-containing protein</fullName>
    </recommendedName>
</protein>
<reference evidence="2 3" key="1">
    <citation type="journal article" date="2016" name="Nat. Commun.">
        <title>Thousands of microbial genomes shed light on interconnected biogeochemical processes in an aquifer system.</title>
        <authorList>
            <person name="Anantharaman K."/>
            <person name="Brown C.T."/>
            <person name="Hug L.A."/>
            <person name="Sharon I."/>
            <person name="Castelle C.J."/>
            <person name="Probst A.J."/>
            <person name="Thomas B.C."/>
            <person name="Singh A."/>
            <person name="Wilkins M.J."/>
            <person name="Karaoz U."/>
            <person name="Brodie E.L."/>
            <person name="Williams K.H."/>
            <person name="Hubbard S.S."/>
            <person name="Banfield J.F."/>
        </authorList>
    </citation>
    <scope>NUCLEOTIDE SEQUENCE [LARGE SCALE GENOMIC DNA]</scope>
</reference>
<dbReference type="InterPro" id="IPR035986">
    <property type="entry name" value="PKD_dom_sf"/>
</dbReference>